<dbReference type="InterPro" id="IPR054000">
    <property type="entry name" value="MLKL_N"/>
</dbReference>
<evidence type="ECO:0000259" key="4">
    <source>
        <dbReference type="Pfam" id="PF22215"/>
    </source>
</evidence>
<protein>
    <recommendedName>
        <fullName evidence="7">Mixed lineage kinase domain like pseudokinase</fullName>
    </recommendedName>
</protein>
<proteinExistence type="predicted"/>
<dbReference type="GO" id="GO:0097527">
    <property type="term" value="P:necroptotic signaling pathway"/>
    <property type="evidence" value="ECO:0007669"/>
    <property type="project" value="TreeGrafter"/>
</dbReference>
<reference evidence="5" key="1">
    <citation type="submission" date="2025-08" db="UniProtKB">
        <authorList>
            <consortium name="Ensembl"/>
        </authorList>
    </citation>
    <scope>IDENTIFICATION</scope>
</reference>
<dbReference type="AlphaFoldDB" id="A0A7M4E227"/>
<evidence type="ECO:0000313" key="5">
    <source>
        <dbReference type="Ensembl" id="ENSCPRP00005003246.1"/>
    </source>
</evidence>
<reference evidence="5" key="2">
    <citation type="submission" date="2025-09" db="UniProtKB">
        <authorList>
            <consortium name="Ensembl"/>
        </authorList>
    </citation>
    <scope>IDENTIFICATION</scope>
</reference>
<dbReference type="Gene3D" id="1.20.930.20">
    <property type="entry name" value="Adaptor protein Cbl, N-terminal domain"/>
    <property type="match status" value="1"/>
</dbReference>
<dbReference type="Gene3D" id="3.30.200.20">
    <property type="entry name" value="Phosphorylase Kinase, domain 1"/>
    <property type="match status" value="1"/>
</dbReference>
<sequence>MEIAEKVLNIAQVIYTQCEHVKYCQSQCKRLRDRIQTLMRPIKTLEVQNPQQISPPVEKTLKGLLKTLEKAQELVTKYSQKTWLQKFFQASDIKEEFMQVNVCLGDAAQGLSLLLQAEQQQAFLKVFQQDTCNKEDDKDIKADKAFLEDLLAIVEESSMKKDNTVPEIAEIMIENLIKTPWTLLTETRSHVIYKGEYYKCPVAIKVFQNPVITLRDIFKKEIETMKIFESPNILRMYGICIDERGKGPHFSIVMEYCRYGTLRDVLTKNPDSVTLRIGLSHLHALSGFELCKTESSIKRNYKEKKSRQVSSSAYTSPQGLASLSHIYDLHSEIYRYVSASVDLAQPSPFHGVALLRKLVFEGAAVEYGVNPLPLSQKKPHCYEGDKQPKESVDWRNLLDLTGRLITVCRSLCIEEATKMQNINTT</sequence>
<evidence type="ECO:0008006" key="7">
    <source>
        <dbReference type="Google" id="ProtNLM"/>
    </source>
</evidence>
<dbReference type="GO" id="GO:0007166">
    <property type="term" value="P:cell surface receptor signaling pathway"/>
    <property type="evidence" value="ECO:0007669"/>
    <property type="project" value="InterPro"/>
</dbReference>
<feature type="domain" description="Serine-threonine/tyrosine-protein kinase catalytic" evidence="3">
    <location>
        <begin position="192"/>
        <end position="277"/>
    </location>
</feature>
<dbReference type="InterPro" id="IPR001245">
    <property type="entry name" value="Ser-Thr/Tyr_kinase_cat_dom"/>
</dbReference>
<dbReference type="Pfam" id="PF07714">
    <property type="entry name" value="PK_Tyr_Ser-Thr"/>
    <property type="match status" value="1"/>
</dbReference>
<dbReference type="InterPro" id="IPR059179">
    <property type="entry name" value="MLKL-like_MCAfunc"/>
</dbReference>
<keyword evidence="1" id="KW-0547">Nucleotide-binding</keyword>
<feature type="domain" description="Mixed lineage kinase" evidence="4">
    <location>
        <begin position="5"/>
        <end position="144"/>
    </location>
</feature>
<evidence type="ECO:0000313" key="6">
    <source>
        <dbReference type="Proteomes" id="UP000594220"/>
    </source>
</evidence>
<dbReference type="CDD" id="cd21037">
    <property type="entry name" value="MLKL_NTD"/>
    <property type="match status" value="1"/>
</dbReference>
<dbReference type="GO" id="GO:0005524">
    <property type="term" value="F:ATP binding"/>
    <property type="evidence" value="ECO:0007669"/>
    <property type="project" value="UniProtKB-KW"/>
</dbReference>
<dbReference type="GeneTree" id="ENSGT00990000204976"/>
<keyword evidence="2" id="KW-0067">ATP-binding</keyword>
<dbReference type="Ensembl" id="ENSCPRT00005003798.1">
    <property type="protein sequence ID" value="ENSCPRP00005003246.1"/>
    <property type="gene ID" value="ENSCPRG00005002369.1"/>
</dbReference>
<accession>A0A7M4E227</accession>
<dbReference type="PANTHER" id="PTHR44329">
    <property type="entry name" value="SERINE/THREONINE-PROTEIN KINASE TNNI3K-RELATED"/>
    <property type="match status" value="1"/>
</dbReference>
<evidence type="ECO:0000259" key="3">
    <source>
        <dbReference type="Pfam" id="PF07714"/>
    </source>
</evidence>
<evidence type="ECO:0000256" key="1">
    <source>
        <dbReference type="ARBA" id="ARBA00022741"/>
    </source>
</evidence>
<dbReference type="InterPro" id="IPR051681">
    <property type="entry name" value="Ser/Thr_Kinases-Pseudokinases"/>
</dbReference>
<dbReference type="InterPro" id="IPR011009">
    <property type="entry name" value="Kinase-like_dom_sf"/>
</dbReference>
<organism evidence="5 6">
    <name type="scientific">Crocodylus porosus</name>
    <name type="common">Saltwater crocodile</name>
    <name type="synonym">Estuarine crocodile</name>
    <dbReference type="NCBI Taxonomy" id="8502"/>
    <lineage>
        <taxon>Eukaryota</taxon>
        <taxon>Metazoa</taxon>
        <taxon>Chordata</taxon>
        <taxon>Craniata</taxon>
        <taxon>Vertebrata</taxon>
        <taxon>Euteleostomi</taxon>
        <taxon>Archelosauria</taxon>
        <taxon>Archosauria</taxon>
        <taxon>Crocodylia</taxon>
        <taxon>Longirostres</taxon>
        <taxon>Crocodylidae</taxon>
        <taxon>Crocodylus</taxon>
    </lineage>
</organism>
<dbReference type="GO" id="GO:0004672">
    <property type="term" value="F:protein kinase activity"/>
    <property type="evidence" value="ECO:0007669"/>
    <property type="project" value="InterPro"/>
</dbReference>
<dbReference type="SUPFAM" id="SSF56112">
    <property type="entry name" value="Protein kinase-like (PK-like)"/>
    <property type="match status" value="1"/>
</dbReference>
<dbReference type="FunFam" id="3.30.200.20:FF:000437">
    <property type="entry name" value="Mixed lineage kinase domain-like pseudokinase"/>
    <property type="match status" value="1"/>
</dbReference>
<keyword evidence="6" id="KW-1185">Reference proteome</keyword>
<dbReference type="PANTHER" id="PTHR44329:SF298">
    <property type="entry name" value="MIXED LINEAGE KINASE DOMAIN-LIKE PROTEIN"/>
    <property type="match status" value="1"/>
</dbReference>
<evidence type="ECO:0000256" key="2">
    <source>
        <dbReference type="ARBA" id="ARBA00022840"/>
    </source>
</evidence>
<name>A0A7M4E227_CROPO</name>
<dbReference type="Pfam" id="PF22215">
    <property type="entry name" value="MLKL_N"/>
    <property type="match status" value="1"/>
</dbReference>
<dbReference type="InterPro" id="IPR036537">
    <property type="entry name" value="Adaptor_Cbl_N_dom_sf"/>
</dbReference>
<dbReference type="Proteomes" id="UP000594220">
    <property type="component" value="Unplaced"/>
</dbReference>